<evidence type="ECO:0000256" key="3">
    <source>
        <dbReference type="ARBA" id="ARBA00022701"/>
    </source>
</evidence>
<evidence type="ECO:0000256" key="8">
    <source>
        <dbReference type="ARBA" id="ARBA00023212"/>
    </source>
</evidence>
<reference evidence="10 11" key="1">
    <citation type="submission" date="2019-07" db="EMBL/GenBank/DDBJ databases">
        <title>Annotation for the trematode Paragonimus westermani.</title>
        <authorList>
            <person name="Choi Y.-J."/>
        </authorList>
    </citation>
    <scope>NUCLEOTIDE SEQUENCE [LARGE SCALE GENOMIC DNA]</scope>
    <source>
        <strain evidence="10">180907_Pwestermani</strain>
    </source>
</reference>
<evidence type="ECO:0000313" key="10">
    <source>
        <dbReference type="EMBL" id="KAF8560987.1"/>
    </source>
</evidence>
<dbReference type="AlphaFoldDB" id="A0A8T0D385"/>
<evidence type="ECO:0000256" key="2">
    <source>
        <dbReference type="ARBA" id="ARBA00022490"/>
    </source>
</evidence>
<evidence type="ECO:0000256" key="1">
    <source>
        <dbReference type="ARBA" id="ARBA00004245"/>
    </source>
</evidence>
<sequence length="397" mass="45771">MSDPSSPLSGNDVFMPGVPTYLSETVASTTASDGPFVDTSKVKMHCPQKLDLAENAKVAELFRMLDEKDDKINKQCQLITKMENQLARTQENYARVNCESDKLQTLRKRPRCAYRWDNFSDIYPTIVGLPIRFVSMTTLSDNVISNSNSVLLDGIQEIHPHLILFKFTKLDADVRRSEVTDVLQAMEELAVTYDEKNAKFKEFAKDLEEMTTEMAKLKKRLELHETSEEELKTNTPKLHEKLRDLIYGLNLELAEVGRHLSKVFLYIVNLFDLLLNYPICLKNTAKETPILAGEPTESQSVGTVLQRERIAFLQNSLDNLIKVHKQLLRDNADLYYDIPKVEKRVEASMERRKDLKIVLPESKEQMIPDKRIYHQELERIEEVNWTLGNVQLRTHIS</sequence>
<keyword evidence="8" id="KW-0206">Cytoskeleton</keyword>
<dbReference type="OrthoDB" id="3176171at2759"/>
<proteinExistence type="predicted"/>
<gene>
    <name evidence="10" type="ORF">P879_06323</name>
</gene>
<keyword evidence="4" id="KW-0547">Nucleotide-binding</keyword>
<dbReference type="InterPro" id="IPR059182">
    <property type="entry name" value="Khc_C"/>
</dbReference>
<evidence type="ECO:0000256" key="9">
    <source>
        <dbReference type="SAM" id="Coils"/>
    </source>
</evidence>
<keyword evidence="2" id="KW-0963">Cytoplasm</keyword>
<feature type="coiled-coil region" evidence="9">
    <location>
        <begin position="193"/>
        <end position="234"/>
    </location>
</feature>
<evidence type="ECO:0000256" key="6">
    <source>
        <dbReference type="ARBA" id="ARBA00023054"/>
    </source>
</evidence>
<feature type="coiled-coil region" evidence="9">
    <location>
        <begin position="72"/>
        <end position="99"/>
    </location>
</feature>
<keyword evidence="6 9" id="KW-0175">Coiled coil</keyword>
<comment type="caution">
    <text evidence="10">The sequence shown here is derived from an EMBL/GenBank/DDBJ whole genome shotgun (WGS) entry which is preliminary data.</text>
</comment>
<organism evidence="10 11">
    <name type="scientific">Paragonimus westermani</name>
    <dbReference type="NCBI Taxonomy" id="34504"/>
    <lineage>
        <taxon>Eukaryota</taxon>
        <taxon>Metazoa</taxon>
        <taxon>Spiralia</taxon>
        <taxon>Lophotrochozoa</taxon>
        <taxon>Platyhelminthes</taxon>
        <taxon>Trematoda</taxon>
        <taxon>Digenea</taxon>
        <taxon>Plagiorchiida</taxon>
        <taxon>Troglotremata</taxon>
        <taxon>Troglotrematidae</taxon>
        <taxon>Paragonimus</taxon>
    </lineage>
</organism>
<accession>A0A8T0D385</accession>
<dbReference type="CDD" id="cd23649">
    <property type="entry name" value="Khc_CBD_cc"/>
    <property type="match status" value="1"/>
</dbReference>
<comment type="subcellular location">
    <subcellularLocation>
        <location evidence="1">Cytoplasm</location>
        <location evidence="1">Cytoskeleton</location>
    </subcellularLocation>
</comment>
<keyword evidence="5" id="KW-0067">ATP-binding</keyword>
<evidence type="ECO:0000256" key="7">
    <source>
        <dbReference type="ARBA" id="ARBA00023175"/>
    </source>
</evidence>
<keyword evidence="7" id="KW-0505">Motor protein</keyword>
<evidence type="ECO:0000256" key="4">
    <source>
        <dbReference type="ARBA" id="ARBA00022741"/>
    </source>
</evidence>
<keyword evidence="3" id="KW-0493">Microtubule</keyword>
<evidence type="ECO:0000256" key="5">
    <source>
        <dbReference type="ARBA" id="ARBA00022840"/>
    </source>
</evidence>
<evidence type="ECO:0000313" key="11">
    <source>
        <dbReference type="Proteomes" id="UP000699462"/>
    </source>
</evidence>
<keyword evidence="11" id="KW-1185">Reference proteome</keyword>
<dbReference type="EMBL" id="JTDF01022079">
    <property type="protein sequence ID" value="KAF8560987.1"/>
    <property type="molecule type" value="Genomic_DNA"/>
</dbReference>
<protein>
    <submittedName>
        <fullName evidence="10">Uncharacterized protein</fullName>
    </submittedName>
</protein>
<name>A0A8T0D385_9TREM</name>
<dbReference type="Proteomes" id="UP000699462">
    <property type="component" value="Unassembled WGS sequence"/>
</dbReference>